<protein>
    <submittedName>
        <fullName evidence="3">Uncharacterized protein</fullName>
    </submittedName>
</protein>
<comment type="similarity">
    <text evidence="1">Belongs to the FAM227 family.</text>
</comment>
<dbReference type="Ensembl" id="ENSCINT00000008065.3">
    <property type="protein sequence ID" value="ENSCINP00000008065.3"/>
    <property type="gene ID" value="ENSCING00000003911.3"/>
</dbReference>
<name>F6SN12_CIOIN</name>
<evidence type="ECO:0000313" key="3">
    <source>
        <dbReference type="Ensembl" id="ENSCINP00000008065.3"/>
    </source>
</evidence>
<feature type="compositionally biased region" description="Basic and acidic residues" evidence="2">
    <location>
        <begin position="101"/>
        <end position="113"/>
    </location>
</feature>
<dbReference type="PANTHER" id="PTHR33560:SF1">
    <property type="entry name" value="PROTEIN FAM227A"/>
    <property type="match status" value="1"/>
</dbReference>
<evidence type="ECO:0000256" key="1">
    <source>
        <dbReference type="ARBA" id="ARBA00008666"/>
    </source>
</evidence>
<feature type="compositionally biased region" description="Basic and acidic residues" evidence="2">
    <location>
        <begin position="318"/>
        <end position="336"/>
    </location>
</feature>
<dbReference type="AlphaFoldDB" id="F6SN12"/>
<reference evidence="3" key="3">
    <citation type="submission" date="2025-09" db="UniProtKB">
        <authorList>
            <consortium name="Ensembl"/>
        </authorList>
    </citation>
    <scope>IDENTIFICATION</scope>
</reference>
<dbReference type="Pfam" id="PF14922">
    <property type="entry name" value="FWWh"/>
    <property type="match status" value="1"/>
</dbReference>
<feature type="compositionally biased region" description="Polar residues" evidence="2">
    <location>
        <begin position="373"/>
        <end position="404"/>
    </location>
</feature>
<keyword evidence="4" id="KW-1185">Reference proteome</keyword>
<reference evidence="3" key="2">
    <citation type="submission" date="2025-08" db="UniProtKB">
        <authorList>
            <consortium name="Ensembl"/>
        </authorList>
    </citation>
    <scope>IDENTIFICATION</scope>
</reference>
<organism evidence="3 4">
    <name type="scientific">Ciona intestinalis</name>
    <name type="common">Transparent sea squirt</name>
    <name type="synonym">Ascidia intestinalis</name>
    <dbReference type="NCBI Taxonomy" id="7719"/>
    <lineage>
        <taxon>Eukaryota</taxon>
        <taxon>Metazoa</taxon>
        <taxon>Chordata</taxon>
        <taxon>Tunicata</taxon>
        <taxon>Ascidiacea</taxon>
        <taxon>Phlebobranchia</taxon>
        <taxon>Cionidae</taxon>
        <taxon>Ciona</taxon>
    </lineage>
</organism>
<feature type="region of interest" description="Disordered" evidence="2">
    <location>
        <begin position="318"/>
        <end position="409"/>
    </location>
</feature>
<dbReference type="GeneTree" id="ENSGT00940000169177"/>
<proteinExistence type="inferred from homology"/>
<sequence>MADISRIASPMSLCEEDLFDVNKNVERQKKRLEELQKVRPASFLVGSIQKVNERICSLDNELSTYDSKLAIESRSSYNDEVYDPNTGQLQLKSVPKRGSRSARDREEKEERKFAGLFSSEFDGQPEGNTQRRKGPAKKSDAPRLVELQQYPGFVQNRHSPLPHGLEATVVIDHVISAQTDLKRKPTYQQEFRKMLYSRTQRAMLQDVFWWFFLDKYHPDKLSQSKLFRRISQIFVKLLLMSKDQKFRDKFFMNYASILAQSIYSAFCLAFPQSWRQFDEPTFKGNLLNIATMWVSGIQPPPRLYEKWNYSQLEPHKMRKEETMKVSKSGEKVDRKGTGKLSPIGSVTSTKTPTAHSRSGSNKGLLRALGTRSDAMSTVSSQKTKSNETTVTTDKGTLSPITEQPKTGEETKEKYSLKYLKENSCAIGRSVEFDRSVFNIHGRSPLLSEYLYQRGLHKVTGRDQLVRRTQIESLPSHQARTYNDLIQESSHNVRDTATAFNRIHLEGERASKEFLTKQVEENRLFKTKSSKLLSKPRQVRYLSNLVLMELKRDQDEVNVVGAVAAVQAALAAEPAN</sequence>
<dbReference type="HOGENOM" id="CLU_028274_2_0_1"/>
<dbReference type="InParanoid" id="F6SN12"/>
<feature type="compositionally biased region" description="Polar residues" evidence="2">
    <location>
        <begin position="344"/>
        <end position="361"/>
    </location>
</feature>
<dbReference type="Proteomes" id="UP000008144">
    <property type="component" value="Unassembled WGS sequence"/>
</dbReference>
<evidence type="ECO:0000313" key="4">
    <source>
        <dbReference type="Proteomes" id="UP000008144"/>
    </source>
</evidence>
<reference evidence="4" key="1">
    <citation type="journal article" date="2002" name="Science">
        <title>The draft genome of Ciona intestinalis: insights into chordate and vertebrate origins.</title>
        <authorList>
            <person name="Dehal P."/>
            <person name="Satou Y."/>
            <person name="Campbell R.K."/>
            <person name="Chapman J."/>
            <person name="Degnan B."/>
            <person name="De Tomaso A."/>
            <person name="Davidson B."/>
            <person name="Di Gregorio A."/>
            <person name="Gelpke M."/>
            <person name="Goodstein D.M."/>
            <person name="Harafuji N."/>
            <person name="Hastings K.E."/>
            <person name="Ho I."/>
            <person name="Hotta K."/>
            <person name="Huang W."/>
            <person name="Kawashima T."/>
            <person name="Lemaire P."/>
            <person name="Martinez D."/>
            <person name="Meinertzhagen I.A."/>
            <person name="Necula S."/>
            <person name="Nonaka M."/>
            <person name="Putnam N."/>
            <person name="Rash S."/>
            <person name="Saiga H."/>
            <person name="Satake M."/>
            <person name="Terry A."/>
            <person name="Yamada L."/>
            <person name="Wang H.G."/>
            <person name="Awazu S."/>
            <person name="Azumi K."/>
            <person name="Boore J."/>
            <person name="Branno M."/>
            <person name="Chin-Bow S."/>
            <person name="DeSantis R."/>
            <person name="Doyle S."/>
            <person name="Francino P."/>
            <person name="Keys D.N."/>
            <person name="Haga S."/>
            <person name="Hayashi H."/>
            <person name="Hino K."/>
            <person name="Imai K.S."/>
            <person name="Inaba K."/>
            <person name="Kano S."/>
            <person name="Kobayashi K."/>
            <person name="Kobayashi M."/>
            <person name="Lee B.I."/>
            <person name="Makabe K.W."/>
            <person name="Manohar C."/>
            <person name="Matassi G."/>
            <person name="Medina M."/>
            <person name="Mochizuki Y."/>
            <person name="Mount S."/>
            <person name="Morishita T."/>
            <person name="Miura S."/>
            <person name="Nakayama A."/>
            <person name="Nishizaka S."/>
            <person name="Nomoto H."/>
            <person name="Ohta F."/>
            <person name="Oishi K."/>
            <person name="Rigoutsos I."/>
            <person name="Sano M."/>
            <person name="Sasaki A."/>
            <person name="Sasakura Y."/>
            <person name="Shoguchi E."/>
            <person name="Shin-i T."/>
            <person name="Spagnuolo A."/>
            <person name="Stainier D."/>
            <person name="Suzuki M.M."/>
            <person name="Tassy O."/>
            <person name="Takatori N."/>
            <person name="Tokuoka M."/>
            <person name="Yagi K."/>
            <person name="Yoshizaki F."/>
            <person name="Wada S."/>
            <person name="Zhang C."/>
            <person name="Hyatt P.D."/>
            <person name="Larimer F."/>
            <person name="Detter C."/>
            <person name="Doggett N."/>
            <person name="Glavina T."/>
            <person name="Hawkins T."/>
            <person name="Richardson P."/>
            <person name="Lucas S."/>
            <person name="Kohara Y."/>
            <person name="Levine M."/>
            <person name="Satoh N."/>
            <person name="Rokhsar D.S."/>
        </authorList>
    </citation>
    <scope>NUCLEOTIDE SEQUENCE [LARGE SCALE GENOMIC DNA]</scope>
</reference>
<evidence type="ECO:0000256" key="2">
    <source>
        <dbReference type="SAM" id="MobiDB-lite"/>
    </source>
</evidence>
<dbReference type="STRING" id="7719.ENSCINP00000008065"/>
<gene>
    <name evidence="3" type="primary">LOC100183672</name>
</gene>
<feature type="region of interest" description="Disordered" evidence="2">
    <location>
        <begin position="78"/>
        <end position="141"/>
    </location>
</feature>
<dbReference type="InterPro" id="IPR029417">
    <property type="entry name" value="FAM227"/>
</dbReference>
<dbReference type="OMA" id="TAKEHHF"/>
<accession>F6SN12</accession>
<dbReference type="PANTHER" id="PTHR33560">
    <property type="entry name" value="PROTEIN FAM227B"/>
    <property type="match status" value="1"/>
</dbReference>